<feature type="transmembrane region" description="Helical" evidence="6">
    <location>
        <begin position="66"/>
        <end position="85"/>
    </location>
</feature>
<feature type="transmembrane region" description="Helical" evidence="6">
    <location>
        <begin position="151"/>
        <end position="172"/>
    </location>
</feature>
<proteinExistence type="inferred from homology"/>
<dbReference type="NCBIfam" id="NF038013">
    <property type="entry name" value="AceTr_1"/>
    <property type="match status" value="1"/>
</dbReference>
<keyword evidence="4 6" id="KW-1133">Transmembrane helix</keyword>
<protein>
    <submittedName>
        <fullName evidence="7">Inner membrane protein YaaH</fullName>
    </submittedName>
</protein>
<dbReference type="GO" id="GO:0005886">
    <property type="term" value="C:plasma membrane"/>
    <property type="evidence" value="ECO:0007669"/>
    <property type="project" value="TreeGrafter"/>
</dbReference>
<dbReference type="GO" id="GO:0015360">
    <property type="term" value="F:acetate:proton symporter activity"/>
    <property type="evidence" value="ECO:0007669"/>
    <property type="project" value="TreeGrafter"/>
</dbReference>
<evidence type="ECO:0000313" key="7">
    <source>
        <dbReference type="EMBL" id="SMA47518.1"/>
    </source>
</evidence>
<comment type="similarity">
    <text evidence="2">Belongs to the acetate uptake transporter (AceTr) (TC 2.A.96) family.</text>
</comment>
<evidence type="ECO:0000256" key="6">
    <source>
        <dbReference type="SAM" id="Phobius"/>
    </source>
</evidence>
<dbReference type="InterPro" id="IPR000791">
    <property type="entry name" value="Gpr1/Fun34/SatP-like"/>
</dbReference>
<feature type="transmembrane region" description="Helical" evidence="6">
    <location>
        <begin position="97"/>
        <end position="114"/>
    </location>
</feature>
<keyword evidence="8" id="KW-1185">Reference proteome</keyword>
<organism evidence="7 8">
    <name type="scientific">Parendozoicomonas haliclonae</name>
    <dbReference type="NCBI Taxonomy" id="1960125"/>
    <lineage>
        <taxon>Bacteria</taxon>
        <taxon>Pseudomonadati</taxon>
        <taxon>Pseudomonadota</taxon>
        <taxon>Gammaproteobacteria</taxon>
        <taxon>Oceanospirillales</taxon>
        <taxon>Endozoicomonadaceae</taxon>
        <taxon>Parendozoicomonas</taxon>
    </lineage>
</organism>
<evidence type="ECO:0000256" key="1">
    <source>
        <dbReference type="ARBA" id="ARBA00004141"/>
    </source>
</evidence>
<dbReference type="GO" id="GO:0071422">
    <property type="term" value="P:succinate transmembrane transport"/>
    <property type="evidence" value="ECO:0007669"/>
    <property type="project" value="TreeGrafter"/>
</dbReference>
<dbReference type="OrthoDB" id="9787939at2"/>
<dbReference type="EMBL" id="FWPT01000005">
    <property type="protein sequence ID" value="SMA47518.1"/>
    <property type="molecule type" value="Genomic_DNA"/>
</dbReference>
<dbReference type="PANTHER" id="PTHR30178:SF3">
    <property type="entry name" value="SUCCINATE-ACETATE_PROTON SYMPORTER SATP"/>
    <property type="match status" value="1"/>
</dbReference>
<dbReference type="InterPro" id="IPR047622">
    <property type="entry name" value="GPR1_FUN34_YAAH"/>
</dbReference>
<dbReference type="AlphaFoldDB" id="A0A1X7AK58"/>
<sequence>MSTQYANPAPLGLCGFGMTTILLNIHNAGFFDISAVILAMGLCYGGLAQVLVGLMEFRRGNTFGTLAFTSYGLFWWSLVLIWVLPVLGLTEASPHSFVGWYLLLWGIFTLCLFFGTLKGAFIGKFVFGSLTTLFFLLAYKDFTGNASVGIFAGYVGIICGASAIYEAIGLTLNEKYGREVIPMGEPKQASVQVEAVLV</sequence>
<evidence type="ECO:0000256" key="2">
    <source>
        <dbReference type="ARBA" id="ARBA00005587"/>
    </source>
</evidence>
<dbReference type="Proteomes" id="UP000196573">
    <property type="component" value="Unassembled WGS sequence"/>
</dbReference>
<gene>
    <name evidence="7" type="primary">yaaH</name>
    <name evidence="7" type="ORF">EHSB41UT_02444</name>
</gene>
<dbReference type="RefSeq" id="WP_087110249.1">
    <property type="nucleotide sequence ID" value="NZ_CBCSCN010000003.1"/>
</dbReference>
<comment type="subcellular location">
    <subcellularLocation>
        <location evidence="1">Membrane</location>
        <topology evidence="1">Multi-pass membrane protein</topology>
    </subcellularLocation>
</comment>
<evidence type="ECO:0000256" key="4">
    <source>
        <dbReference type="ARBA" id="ARBA00022989"/>
    </source>
</evidence>
<evidence type="ECO:0000313" key="8">
    <source>
        <dbReference type="Proteomes" id="UP000196573"/>
    </source>
</evidence>
<dbReference type="PANTHER" id="PTHR30178">
    <property type="entry name" value="INNER MEMBRANE PROTEIN YAAH"/>
    <property type="match status" value="1"/>
</dbReference>
<name>A0A1X7AK58_9GAMM</name>
<feature type="transmembrane region" description="Helical" evidence="6">
    <location>
        <begin position="33"/>
        <end position="54"/>
    </location>
</feature>
<keyword evidence="5 6" id="KW-0472">Membrane</keyword>
<evidence type="ECO:0000256" key="5">
    <source>
        <dbReference type="ARBA" id="ARBA00023136"/>
    </source>
</evidence>
<evidence type="ECO:0000256" key="3">
    <source>
        <dbReference type="ARBA" id="ARBA00022692"/>
    </source>
</evidence>
<keyword evidence="3 6" id="KW-0812">Transmembrane</keyword>
<dbReference type="PROSITE" id="PS01114">
    <property type="entry name" value="GPR1_FUN34_YAAH"/>
    <property type="match status" value="1"/>
</dbReference>
<feature type="transmembrane region" description="Helical" evidence="6">
    <location>
        <begin position="121"/>
        <end position="139"/>
    </location>
</feature>
<dbReference type="Pfam" id="PF01184">
    <property type="entry name" value="Gpr1_Fun34_YaaH"/>
    <property type="match status" value="1"/>
</dbReference>
<reference evidence="7 8" key="1">
    <citation type="submission" date="2017-03" db="EMBL/GenBank/DDBJ databases">
        <authorList>
            <person name="Afonso C.L."/>
            <person name="Miller P.J."/>
            <person name="Scott M.A."/>
            <person name="Spackman E."/>
            <person name="Goraichik I."/>
            <person name="Dimitrov K.M."/>
            <person name="Suarez D.L."/>
            <person name="Swayne D.E."/>
        </authorList>
    </citation>
    <scope>NUCLEOTIDE SEQUENCE [LARGE SCALE GENOMIC DNA]</scope>
    <source>
        <strain evidence="7">SB41UT1</strain>
    </source>
</reference>
<dbReference type="InterPro" id="IPR047623">
    <property type="entry name" value="SatP"/>
</dbReference>
<accession>A0A1X7AK58</accession>